<evidence type="ECO:0000256" key="1">
    <source>
        <dbReference type="SAM" id="MobiDB-lite"/>
    </source>
</evidence>
<feature type="compositionally biased region" description="Acidic residues" evidence="1">
    <location>
        <begin position="169"/>
        <end position="181"/>
    </location>
</feature>
<feature type="compositionally biased region" description="Basic and acidic residues" evidence="1">
    <location>
        <begin position="182"/>
        <end position="193"/>
    </location>
</feature>
<dbReference type="EMBL" id="JAKKPZ010000008">
    <property type="protein sequence ID" value="KAI1718245.1"/>
    <property type="molecule type" value="Genomic_DNA"/>
</dbReference>
<keyword evidence="3" id="KW-1185">Reference proteome</keyword>
<dbReference type="Proteomes" id="UP001201812">
    <property type="component" value="Unassembled WGS sequence"/>
</dbReference>
<protein>
    <submittedName>
        <fullName evidence="2">Uncharacterized protein</fullName>
    </submittedName>
</protein>
<evidence type="ECO:0000313" key="3">
    <source>
        <dbReference type="Proteomes" id="UP001201812"/>
    </source>
</evidence>
<name>A0AAD4N813_9BILA</name>
<proteinExistence type="predicted"/>
<comment type="caution">
    <text evidence="2">The sequence shown here is derived from an EMBL/GenBank/DDBJ whole genome shotgun (WGS) entry which is preliminary data.</text>
</comment>
<reference evidence="2" key="1">
    <citation type="submission" date="2022-01" db="EMBL/GenBank/DDBJ databases">
        <title>Genome Sequence Resource for Two Populations of Ditylenchus destructor, the Migratory Endoparasitic Phytonematode.</title>
        <authorList>
            <person name="Zhang H."/>
            <person name="Lin R."/>
            <person name="Xie B."/>
        </authorList>
    </citation>
    <scope>NUCLEOTIDE SEQUENCE</scope>
    <source>
        <strain evidence="2">BazhouSP</strain>
    </source>
</reference>
<feature type="region of interest" description="Disordered" evidence="1">
    <location>
        <begin position="133"/>
        <end position="193"/>
    </location>
</feature>
<feature type="compositionally biased region" description="Basic and acidic residues" evidence="1">
    <location>
        <begin position="158"/>
        <end position="167"/>
    </location>
</feature>
<organism evidence="2 3">
    <name type="scientific">Ditylenchus destructor</name>
    <dbReference type="NCBI Taxonomy" id="166010"/>
    <lineage>
        <taxon>Eukaryota</taxon>
        <taxon>Metazoa</taxon>
        <taxon>Ecdysozoa</taxon>
        <taxon>Nematoda</taxon>
        <taxon>Chromadorea</taxon>
        <taxon>Rhabditida</taxon>
        <taxon>Tylenchina</taxon>
        <taxon>Tylenchomorpha</taxon>
        <taxon>Sphaerularioidea</taxon>
        <taxon>Anguinidae</taxon>
        <taxon>Anguininae</taxon>
        <taxon>Ditylenchus</taxon>
    </lineage>
</organism>
<sequence length="193" mass="22276">MGKGKNRKKREKKFLKFAEKKNLSEDKMNIHFLRRRLAQGCLACSVAKFKHVNDYVNHVAAKRHKERIVEFPFKCCGSIFRTKDDYETHGKTVMHQNVYDGWMKNSKIGDEWPSASTELPEIPNEIVEYARSHPSEKALARAKRRAAQKVSSSTTPKSELKMEKTSDGDSNESDEEDETEENEVKRGIKVEEN</sequence>
<accession>A0AAD4N813</accession>
<dbReference type="AlphaFoldDB" id="A0AAD4N813"/>
<evidence type="ECO:0000313" key="2">
    <source>
        <dbReference type="EMBL" id="KAI1718245.1"/>
    </source>
</evidence>
<gene>
    <name evidence="2" type="ORF">DdX_06665</name>
</gene>